<evidence type="ECO:0000313" key="1">
    <source>
        <dbReference type="EMBL" id="SBT00722.1"/>
    </source>
</evidence>
<gene>
    <name evidence="1" type="ORF">POVCU1_061950</name>
</gene>
<dbReference type="Proteomes" id="UP000078546">
    <property type="component" value="Unassembled WGS sequence"/>
</dbReference>
<sequence>MEHAYDLLKDSDAYKKYKEFDEVSSPDNYVNSFSEALSMGQDIDKIKELCGKLAGNLKKISESKESPIKNKESCGYLHFWLYHNIYNKFKNHSNFERITEKIINGGINFNYIIANKNCSIRFSSNINLKKWIEGKHLHDYFENFQYIEKTYGSNDNKCEEYNKYINAINTFYQYYKKKYYYSQDICRFLLGDESRNYDPTNLISKIKCRTEKQSMLSKTHQLPTNGDTTEHGITTLVLPSTDAHRDSPSYDSNSSSITWVSVSLIGMFIFFFTAYKFTPLGSWIHEKISKNAQFHGNIDHVTNTMLEDHSEYMDINNNSSTFNIAYNPE</sequence>
<protein>
    <submittedName>
        <fullName evidence="1">PIR Superfamily Protein</fullName>
    </submittedName>
</protein>
<name>A0A1A8X637_PLAOA</name>
<organism evidence="1 2">
    <name type="scientific">Plasmodium ovale curtisi</name>
    <dbReference type="NCBI Taxonomy" id="864141"/>
    <lineage>
        <taxon>Eukaryota</taxon>
        <taxon>Sar</taxon>
        <taxon>Alveolata</taxon>
        <taxon>Apicomplexa</taxon>
        <taxon>Aconoidasida</taxon>
        <taxon>Haemosporida</taxon>
        <taxon>Plasmodiidae</taxon>
        <taxon>Plasmodium</taxon>
        <taxon>Plasmodium (Plasmodium)</taxon>
    </lineage>
</organism>
<accession>A0A1A8X637</accession>
<dbReference type="Pfam" id="PF05795">
    <property type="entry name" value="Plasmodium_Vir"/>
    <property type="match status" value="2"/>
</dbReference>
<dbReference type="AlphaFoldDB" id="A0A1A8X637"/>
<proteinExistence type="predicted"/>
<reference evidence="2" key="1">
    <citation type="submission" date="2016-05" db="EMBL/GenBank/DDBJ databases">
        <authorList>
            <person name="Naeem Raeece"/>
        </authorList>
    </citation>
    <scope>NUCLEOTIDE SEQUENCE [LARGE SCALE GENOMIC DNA]</scope>
</reference>
<dbReference type="EMBL" id="FLQV01002079">
    <property type="protein sequence ID" value="SBT00722.1"/>
    <property type="molecule type" value="Genomic_DNA"/>
</dbReference>
<evidence type="ECO:0000313" key="2">
    <source>
        <dbReference type="Proteomes" id="UP000078546"/>
    </source>
</evidence>
<dbReference type="InterPro" id="IPR008780">
    <property type="entry name" value="Plasmodium_Vir"/>
</dbReference>